<dbReference type="PANTHER" id="PTHR30511">
    <property type="entry name" value="ALANINE RACEMASE"/>
    <property type="match status" value="1"/>
</dbReference>
<evidence type="ECO:0000256" key="9">
    <source>
        <dbReference type="PIRSR" id="PIRSR600821-52"/>
    </source>
</evidence>
<dbReference type="CDD" id="cd00430">
    <property type="entry name" value="PLPDE_III_AR"/>
    <property type="match status" value="1"/>
</dbReference>
<dbReference type="Pfam" id="PF00842">
    <property type="entry name" value="Ala_racemase_C"/>
    <property type="match status" value="1"/>
</dbReference>
<dbReference type="Proteomes" id="UP000219621">
    <property type="component" value="Unassembled WGS sequence"/>
</dbReference>
<dbReference type="InterPro" id="IPR009006">
    <property type="entry name" value="Ala_racemase/Decarboxylase_C"/>
</dbReference>
<feature type="binding site" evidence="7 9">
    <location>
        <position position="142"/>
    </location>
    <ligand>
        <name>substrate</name>
    </ligand>
</feature>
<comment type="function">
    <text evidence="7">Catalyzes the interconversion of L-alanine and D-alanine. May also act on other amino acids.</text>
</comment>
<dbReference type="InterPro" id="IPR029066">
    <property type="entry name" value="PLP-binding_barrel"/>
</dbReference>
<evidence type="ECO:0000256" key="8">
    <source>
        <dbReference type="PIRSR" id="PIRSR600821-50"/>
    </source>
</evidence>
<dbReference type="GO" id="GO:0005829">
    <property type="term" value="C:cytosol"/>
    <property type="evidence" value="ECO:0007669"/>
    <property type="project" value="TreeGrafter"/>
</dbReference>
<proteinExistence type="inferred from homology"/>
<evidence type="ECO:0000256" key="6">
    <source>
        <dbReference type="ARBA" id="ARBA00023235"/>
    </source>
</evidence>
<dbReference type="UniPathway" id="UPA00042">
    <property type="reaction ID" value="UER00497"/>
</dbReference>
<dbReference type="SMART" id="SM01005">
    <property type="entry name" value="Ala_racemase_C"/>
    <property type="match status" value="1"/>
</dbReference>
<comment type="pathway">
    <text evidence="7">Amino-acid biosynthesis; D-alanine biosynthesis; D-alanine from L-alanine: step 1/1.</text>
</comment>
<protein>
    <recommendedName>
        <fullName evidence="4 7">Alanine racemase</fullName>
        <ecNumber evidence="4 7">5.1.1.1</ecNumber>
    </recommendedName>
</protein>
<evidence type="ECO:0000256" key="4">
    <source>
        <dbReference type="ARBA" id="ARBA00013089"/>
    </source>
</evidence>
<feature type="domain" description="Alanine racemase C-terminal" evidence="10">
    <location>
        <begin position="243"/>
        <end position="369"/>
    </location>
</feature>
<dbReference type="GO" id="GO:0030170">
    <property type="term" value="F:pyridoxal phosphate binding"/>
    <property type="evidence" value="ECO:0007669"/>
    <property type="project" value="UniProtKB-UniRule"/>
</dbReference>
<evidence type="ECO:0000256" key="1">
    <source>
        <dbReference type="ARBA" id="ARBA00000316"/>
    </source>
</evidence>
<keyword evidence="6 7" id="KW-0413">Isomerase</keyword>
<dbReference type="PRINTS" id="PR00992">
    <property type="entry name" value="ALARACEMASE"/>
</dbReference>
<evidence type="ECO:0000313" key="12">
    <source>
        <dbReference type="Proteomes" id="UP000219621"/>
    </source>
</evidence>
<dbReference type="SUPFAM" id="SSF50621">
    <property type="entry name" value="Alanine racemase C-terminal domain-like"/>
    <property type="match status" value="1"/>
</dbReference>
<dbReference type="InterPro" id="IPR020622">
    <property type="entry name" value="Ala_racemase_pyridoxalP-BS"/>
</dbReference>
<feature type="active site" description="Proton acceptor; specific for L-alanine" evidence="7">
    <location>
        <position position="264"/>
    </location>
</feature>
<keyword evidence="5 7" id="KW-0663">Pyridoxal phosphate</keyword>
<name>A0A286GMJ6_9PROT</name>
<dbReference type="InterPro" id="IPR000821">
    <property type="entry name" value="Ala_racemase"/>
</dbReference>
<accession>A0A286GMJ6</accession>
<dbReference type="Pfam" id="PF01168">
    <property type="entry name" value="Ala_racemase_N"/>
    <property type="match status" value="1"/>
</dbReference>
<organism evidence="11 12">
    <name type="scientific">Caenispirillum bisanense</name>
    <dbReference type="NCBI Taxonomy" id="414052"/>
    <lineage>
        <taxon>Bacteria</taxon>
        <taxon>Pseudomonadati</taxon>
        <taxon>Pseudomonadota</taxon>
        <taxon>Alphaproteobacteria</taxon>
        <taxon>Rhodospirillales</taxon>
        <taxon>Novispirillaceae</taxon>
        <taxon>Caenispirillum</taxon>
    </lineage>
</organism>
<reference evidence="11 12" key="1">
    <citation type="submission" date="2017-09" db="EMBL/GenBank/DDBJ databases">
        <authorList>
            <person name="Ehlers B."/>
            <person name="Leendertz F.H."/>
        </authorList>
    </citation>
    <scope>NUCLEOTIDE SEQUENCE [LARGE SCALE GENOMIC DNA]</scope>
    <source>
        <strain evidence="11 12">USBA 140</strain>
    </source>
</reference>
<dbReference type="PROSITE" id="PS00395">
    <property type="entry name" value="ALANINE_RACEMASE"/>
    <property type="match status" value="1"/>
</dbReference>
<feature type="modified residue" description="N6-(pyridoxal phosphate)lysine" evidence="7 8">
    <location>
        <position position="41"/>
    </location>
</feature>
<comment type="cofactor">
    <cofactor evidence="2 7 8">
        <name>pyridoxal 5'-phosphate</name>
        <dbReference type="ChEBI" id="CHEBI:597326"/>
    </cofactor>
</comment>
<evidence type="ECO:0000256" key="5">
    <source>
        <dbReference type="ARBA" id="ARBA00022898"/>
    </source>
</evidence>
<evidence type="ECO:0000259" key="10">
    <source>
        <dbReference type="SMART" id="SM01005"/>
    </source>
</evidence>
<feature type="active site" description="Proton acceptor; specific for D-alanine" evidence="7">
    <location>
        <position position="41"/>
    </location>
</feature>
<keyword evidence="12" id="KW-1185">Reference proteome</keyword>
<evidence type="ECO:0000256" key="7">
    <source>
        <dbReference type="HAMAP-Rule" id="MF_01201"/>
    </source>
</evidence>
<evidence type="ECO:0000256" key="2">
    <source>
        <dbReference type="ARBA" id="ARBA00001933"/>
    </source>
</evidence>
<dbReference type="InterPro" id="IPR011079">
    <property type="entry name" value="Ala_racemase_C"/>
</dbReference>
<evidence type="ECO:0000256" key="3">
    <source>
        <dbReference type="ARBA" id="ARBA00007880"/>
    </source>
</evidence>
<gene>
    <name evidence="11" type="ORF">SAMN05421508_105309</name>
</gene>
<feature type="binding site" evidence="7 9">
    <location>
        <position position="312"/>
    </location>
    <ligand>
        <name>substrate</name>
    </ligand>
</feature>
<dbReference type="EMBL" id="OCNJ01000005">
    <property type="protein sequence ID" value="SOD96406.1"/>
    <property type="molecule type" value="Genomic_DNA"/>
</dbReference>
<dbReference type="NCBIfam" id="TIGR00492">
    <property type="entry name" value="alr"/>
    <property type="match status" value="1"/>
</dbReference>
<comment type="catalytic activity">
    <reaction evidence="1 7">
        <text>L-alanine = D-alanine</text>
        <dbReference type="Rhea" id="RHEA:20249"/>
        <dbReference type="ChEBI" id="CHEBI:57416"/>
        <dbReference type="ChEBI" id="CHEBI:57972"/>
        <dbReference type="EC" id="5.1.1.1"/>
    </reaction>
</comment>
<dbReference type="Gene3D" id="2.40.37.10">
    <property type="entry name" value="Lyase, Ornithine Decarboxylase, Chain A, domain 1"/>
    <property type="match status" value="1"/>
</dbReference>
<dbReference type="Gene3D" id="3.20.20.10">
    <property type="entry name" value="Alanine racemase"/>
    <property type="match status" value="1"/>
</dbReference>
<dbReference type="PANTHER" id="PTHR30511:SF0">
    <property type="entry name" value="ALANINE RACEMASE, CATABOLIC-RELATED"/>
    <property type="match status" value="1"/>
</dbReference>
<dbReference type="InterPro" id="IPR001608">
    <property type="entry name" value="Ala_racemase_N"/>
</dbReference>
<dbReference type="GO" id="GO:0008784">
    <property type="term" value="F:alanine racemase activity"/>
    <property type="evidence" value="ECO:0007669"/>
    <property type="project" value="UniProtKB-UniRule"/>
</dbReference>
<comment type="similarity">
    <text evidence="3 7">Belongs to the alanine racemase family.</text>
</comment>
<dbReference type="HAMAP" id="MF_01201">
    <property type="entry name" value="Ala_racemase"/>
    <property type="match status" value="1"/>
</dbReference>
<dbReference type="GO" id="GO:0030632">
    <property type="term" value="P:D-alanine biosynthetic process"/>
    <property type="evidence" value="ECO:0007669"/>
    <property type="project" value="UniProtKB-UniRule"/>
</dbReference>
<dbReference type="OrthoDB" id="9813814at2"/>
<evidence type="ECO:0000313" key="11">
    <source>
        <dbReference type="EMBL" id="SOD96406.1"/>
    </source>
</evidence>
<sequence>MIDRRAAGAILTIDLDALASNWRRLADRLAPSGTECAGVVKADGYGLGVAPVARTLHAAGCRTFFVAQISEGIALRAALAERPAAVFVLCGLLPGTADLFAAHRLAPALSTPEQIAEWRGLSAELRAALPAPALHLDTGMRRLGLTAAEAESLLADPTALADIAPATVMTHLACADEPEHPLNAEQYDLFARLHAALPGVRGSWANSSGVFLDGAAAFEQARPGVALYGVNPTPHLPNPMAPVVRLEAPILQVRRIDAAESVGYGASHVMAAGSRVATVGVGYADGFSRALSNRGYGVLAGTRVPIVGRVSMDLTTLDVTRVPASEARPGAMIQLIGPDMPIDEVAAHAGTIAYELLTQLGRRYHRVYVGGPEGAAA</sequence>
<dbReference type="EC" id="5.1.1.1" evidence="4 7"/>
<dbReference type="SUPFAM" id="SSF51419">
    <property type="entry name" value="PLP-binding barrel"/>
    <property type="match status" value="1"/>
</dbReference>
<dbReference type="AlphaFoldDB" id="A0A286GMJ6"/>
<dbReference type="RefSeq" id="WP_097279677.1">
    <property type="nucleotide sequence ID" value="NZ_OCNJ01000005.1"/>
</dbReference>